<name>M2WDC5_9MICC</name>
<feature type="transmembrane region" description="Helical" evidence="6">
    <location>
        <begin position="317"/>
        <end position="343"/>
    </location>
</feature>
<dbReference type="InterPro" id="IPR053153">
    <property type="entry name" value="APC_K+_Transporter"/>
</dbReference>
<dbReference type="InterPro" id="IPR002293">
    <property type="entry name" value="AA/rel_permease1"/>
</dbReference>
<reference evidence="7 8" key="1">
    <citation type="journal article" date="2014" name="Genome Announc.">
        <title>Draft Genome Sequence of Kocuria palustris PEL.</title>
        <authorList>
            <person name="Sharma G."/>
            <person name="Khatri I."/>
            <person name="Subramanian S."/>
        </authorList>
    </citation>
    <scope>NUCLEOTIDE SEQUENCE [LARGE SCALE GENOMIC DNA]</scope>
    <source>
        <strain evidence="7 8">PEL</strain>
    </source>
</reference>
<dbReference type="EMBL" id="ANHZ02000014">
    <property type="protein sequence ID" value="EME36487.1"/>
    <property type="molecule type" value="Genomic_DNA"/>
</dbReference>
<feature type="transmembrane region" description="Helical" evidence="6">
    <location>
        <begin position="93"/>
        <end position="117"/>
    </location>
</feature>
<feature type="transmembrane region" description="Helical" evidence="6">
    <location>
        <begin position="458"/>
        <end position="477"/>
    </location>
</feature>
<comment type="subcellular location">
    <subcellularLocation>
        <location evidence="1">Membrane</location>
        <topology evidence="1">Multi-pass membrane protein</topology>
    </subcellularLocation>
</comment>
<feature type="compositionally biased region" description="Basic residues" evidence="5">
    <location>
        <begin position="681"/>
        <end position="690"/>
    </location>
</feature>
<dbReference type="Proteomes" id="UP000009877">
    <property type="component" value="Unassembled WGS sequence"/>
</dbReference>
<evidence type="ECO:0000256" key="2">
    <source>
        <dbReference type="ARBA" id="ARBA00022692"/>
    </source>
</evidence>
<keyword evidence="4 6" id="KW-0472">Membrane</keyword>
<proteinExistence type="predicted"/>
<feature type="transmembrane region" description="Helical" evidence="6">
    <location>
        <begin position="123"/>
        <end position="149"/>
    </location>
</feature>
<keyword evidence="8" id="KW-1185">Reference proteome</keyword>
<feature type="region of interest" description="Disordered" evidence="5">
    <location>
        <begin position="640"/>
        <end position="710"/>
    </location>
</feature>
<protein>
    <submittedName>
        <fullName evidence="7">Integral membrane protein</fullName>
    </submittedName>
</protein>
<evidence type="ECO:0000313" key="7">
    <source>
        <dbReference type="EMBL" id="EME36487.1"/>
    </source>
</evidence>
<feature type="transmembrane region" description="Helical" evidence="6">
    <location>
        <begin position="161"/>
        <end position="181"/>
    </location>
</feature>
<dbReference type="AlphaFoldDB" id="M2WDC5"/>
<dbReference type="PANTHER" id="PTHR47704:SF1">
    <property type="entry name" value="POTASSIUM TRANSPORTER KIMA"/>
    <property type="match status" value="1"/>
</dbReference>
<feature type="transmembrane region" description="Helical" evidence="6">
    <location>
        <begin position="364"/>
        <end position="384"/>
    </location>
</feature>
<dbReference type="Gene3D" id="1.20.1740.10">
    <property type="entry name" value="Amino acid/polyamine transporter I"/>
    <property type="match status" value="1"/>
</dbReference>
<feature type="transmembrane region" description="Helical" evidence="6">
    <location>
        <begin position="390"/>
        <end position="409"/>
    </location>
</feature>
<evidence type="ECO:0000256" key="4">
    <source>
        <dbReference type="ARBA" id="ARBA00023136"/>
    </source>
</evidence>
<evidence type="ECO:0000313" key="8">
    <source>
        <dbReference type="Proteomes" id="UP000009877"/>
    </source>
</evidence>
<evidence type="ECO:0000256" key="1">
    <source>
        <dbReference type="ARBA" id="ARBA00004141"/>
    </source>
</evidence>
<feature type="transmembrane region" description="Helical" evidence="6">
    <location>
        <begin position="430"/>
        <end position="452"/>
    </location>
</feature>
<dbReference type="Pfam" id="PF13520">
    <property type="entry name" value="AA_permease_2"/>
    <property type="match status" value="1"/>
</dbReference>
<dbReference type="STRING" id="71999.KPaMU14_06950"/>
<dbReference type="PANTHER" id="PTHR47704">
    <property type="entry name" value="POTASSIUM TRANSPORTER KIMA"/>
    <property type="match status" value="1"/>
</dbReference>
<feature type="transmembrane region" description="Helical" evidence="6">
    <location>
        <begin position="251"/>
        <end position="271"/>
    </location>
</feature>
<keyword evidence="3 6" id="KW-1133">Transmembrane helix</keyword>
<gene>
    <name evidence="7" type="ORF">C884_00474</name>
</gene>
<sequence length="710" mass="76884">MGRPYHNERYEDTALSKRAGLPVFSADSLSSVAYAPDEIVLTLALAGASAVLLSPWVGLAVVVVTVIIVLAYRQNLRAYPSGQGDYEIATSNLGDRAGVVVGASLMIDFTLVVAVSMSAAAQYLAAAFPGLIGFRLEIALAGILIAGLLNLRGLRFMGRAAAVPTYLFVAVLLAMIGTGLYQSATGTLDRAASADWEVLPVEVPDGGWTGMALAILVLRAFSSGAVAVTGVESVAGSVPFLRRPRAANARIILTVMGVLSVVLLLGTVYLARATGVQLVLDPERQLRMDGHAPEADFYQNPVLGQLARAIFGLDTPLYYVVILATVLVLVLAASTAFTGFPALASRLARDSSLPRQFAARGDRFAFTNGIVVLLVVAAVLTAVFRANVNALVQLYVVGVFVSFTLTQFGMVRHWRRHRRAEPTVSGRRRIVASLGLALLAAVISAAVLVVVMTTRFTQGAWITVVCIVALSLFMSGIRRHYDAVDDALQLAPDSPVLALPSRVHAMLIVPSVRKPDMRALAYARASRPSTLEALVVDVSAARTARILEQWQRLEIPVPLRVLDAPYRSSTQPVIDHLRRVRRRSPRDLVVVYLPEYVVSTSWERFLHNQATGALRSRLRHERGVMIASVPWHLNTLGAQVSSDEDAPHDDPVEDHPQATGRTARRRRRRRADREALAARSRTPRRRRRRPADRETPGASSRTAPTDGDDA</sequence>
<keyword evidence="2 6" id="KW-0812">Transmembrane</keyword>
<comment type="caution">
    <text evidence="7">The sequence shown here is derived from an EMBL/GenBank/DDBJ whole genome shotgun (WGS) entry which is preliminary data.</text>
</comment>
<evidence type="ECO:0000256" key="3">
    <source>
        <dbReference type="ARBA" id="ARBA00022989"/>
    </source>
</evidence>
<accession>M2WDC5</accession>
<dbReference type="GO" id="GO:0022857">
    <property type="term" value="F:transmembrane transporter activity"/>
    <property type="evidence" value="ECO:0007669"/>
    <property type="project" value="InterPro"/>
</dbReference>
<organism evidence="7 8">
    <name type="scientific">Kocuria palustris PEL</name>
    <dbReference type="NCBI Taxonomy" id="1236550"/>
    <lineage>
        <taxon>Bacteria</taxon>
        <taxon>Bacillati</taxon>
        <taxon>Actinomycetota</taxon>
        <taxon>Actinomycetes</taxon>
        <taxon>Micrococcales</taxon>
        <taxon>Micrococcaceae</taxon>
        <taxon>Kocuria</taxon>
    </lineage>
</organism>
<feature type="transmembrane region" description="Helical" evidence="6">
    <location>
        <begin position="39"/>
        <end position="72"/>
    </location>
</feature>
<feature type="transmembrane region" description="Helical" evidence="6">
    <location>
        <begin position="208"/>
        <end position="231"/>
    </location>
</feature>
<evidence type="ECO:0000256" key="6">
    <source>
        <dbReference type="SAM" id="Phobius"/>
    </source>
</evidence>
<evidence type="ECO:0000256" key="5">
    <source>
        <dbReference type="SAM" id="MobiDB-lite"/>
    </source>
</evidence>
<dbReference type="GO" id="GO:0016020">
    <property type="term" value="C:membrane"/>
    <property type="evidence" value="ECO:0007669"/>
    <property type="project" value="UniProtKB-SubCell"/>
</dbReference>